<feature type="transmembrane region" description="Helical" evidence="1">
    <location>
        <begin position="31"/>
        <end position="51"/>
    </location>
</feature>
<dbReference type="EMBL" id="JYFE01000068">
    <property type="protein sequence ID" value="KIT14672.1"/>
    <property type="molecule type" value="Genomic_DNA"/>
</dbReference>
<evidence type="ECO:0000256" key="1">
    <source>
        <dbReference type="SAM" id="Phobius"/>
    </source>
</evidence>
<dbReference type="STRING" id="935700.jaqu_36140"/>
<accession>A0A0D1CIX5</accession>
<reference evidence="3 4" key="1">
    <citation type="submission" date="2015-02" db="EMBL/GenBank/DDBJ databases">
        <title>Genome Sequence of Jannaschia aquimarina DSM28248, a member of the Roseobacter clade.</title>
        <authorList>
            <person name="Voget S."/>
            <person name="Daniel R."/>
        </authorList>
    </citation>
    <scope>NUCLEOTIDE SEQUENCE [LARGE SCALE GENOMIC DNA]</scope>
    <source>
        <strain evidence="3 4">GSW-M26</strain>
    </source>
</reference>
<feature type="transmembrane region" description="Helical" evidence="1">
    <location>
        <begin position="58"/>
        <end position="76"/>
    </location>
</feature>
<organism evidence="3 4">
    <name type="scientific">Jannaschia aquimarina</name>
    <dbReference type="NCBI Taxonomy" id="935700"/>
    <lineage>
        <taxon>Bacteria</taxon>
        <taxon>Pseudomonadati</taxon>
        <taxon>Pseudomonadota</taxon>
        <taxon>Alphaproteobacteria</taxon>
        <taxon>Rhodobacterales</taxon>
        <taxon>Roseobacteraceae</taxon>
        <taxon>Jannaschia</taxon>
    </lineage>
</organism>
<dbReference type="PATRIC" id="fig|935700.4.peg.3726"/>
<sequence length="280" mass="29546">MSVRNVAALALLILSIPPVLGGWAGGWTPFLDSLGVGLPLAVGASLLAALLGRGWPRLAALGVLAAGAIPVAQAAWPGRLPEDSADVALVQHNLRFDSGITDLARLERADVATLQEVLVPEALSLPAGWMLHHCPFTRVGGQVVATPHPILETGCAEGIAWVRAALPSGEATIVSLHLHWPWPSRQASQVNALLPVLRALPRPVLLGGDFNQTRWSASLRRIAEATGTRALPALRPSYHVAILPLRIDHVLIPEDWIGTNRIDGYHGSDHAAIRAAAAPA</sequence>
<protein>
    <recommendedName>
        <fullName evidence="2">Endonuclease/exonuclease/phosphatase domain-containing protein</fullName>
    </recommendedName>
</protein>
<evidence type="ECO:0000259" key="2">
    <source>
        <dbReference type="Pfam" id="PF03372"/>
    </source>
</evidence>
<dbReference type="SUPFAM" id="SSF56219">
    <property type="entry name" value="DNase I-like"/>
    <property type="match status" value="1"/>
</dbReference>
<evidence type="ECO:0000313" key="3">
    <source>
        <dbReference type="EMBL" id="KIT14672.1"/>
    </source>
</evidence>
<feature type="domain" description="Endonuclease/exonuclease/phosphatase" evidence="2">
    <location>
        <begin position="91"/>
        <end position="270"/>
    </location>
</feature>
<dbReference type="Gene3D" id="3.60.10.10">
    <property type="entry name" value="Endonuclease/exonuclease/phosphatase"/>
    <property type="match status" value="1"/>
</dbReference>
<keyword evidence="1" id="KW-0472">Membrane</keyword>
<gene>
    <name evidence="3" type="ORF">jaqu_36140</name>
</gene>
<proteinExistence type="predicted"/>
<keyword evidence="4" id="KW-1185">Reference proteome</keyword>
<keyword evidence="1" id="KW-0812">Transmembrane</keyword>
<dbReference type="GO" id="GO:0003824">
    <property type="term" value="F:catalytic activity"/>
    <property type="evidence" value="ECO:0007669"/>
    <property type="project" value="InterPro"/>
</dbReference>
<dbReference type="InterPro" id="IPR005135">
    <property type="entry name" value="Endo/exonuclease/phosphatase"/>
</dbReference>
<dbReference type="Pfam" id="PF03372">
    <property type="entry name" value="Exo_endo_phos"/>
    <property type="match status" value="1"/>
</dbReference>
<evidence type="ECO:0000313" key="4">
    <source>
        <dbReference type="Proteomes" id="UP000032232"/>
    </source>
</evidence>
<dbReference type="OrthoDB" id="3808618at2"/>
<dbReference type="InterPro" id="IPR036691">
    <property type="entry name" value="Endo/exonu/phosph_ase_sf"/>
</dbReference>
<dbReference type="RefSeq" id="WP_089268436.1">
    <property type="nucleotide sequence ID" value="NZ_FZPF01000013.1"/>
</dbReference>
<name>A0A0D1CIX5_9RHOB</name>
<keyword evidence="1" id="KW-1133">Transmembrane helix</keyword>
<dbReference type="AlphaFoldDB" id="A0A0D1CIX5"/>
<dbReference type="Proteomes" id="UP000032232">
    <property type="component" value="Unassembled WGS sequence"/>
</dbReference>
<comment type="caution">
    <text evidence="3">The sequence shown here is derived from an EMBL/GenBank/DDBJ whole genome shotgun (WGS) entry which is preliminary data.</text>
</comment>